<evidence type="ECO:0000259" key="6">
    <source>
        <dbReference type="Pfam" id="PF12257"/>
    </source>
</evidence>
<evidence type="ECO:0000256" key="5">
    <source>
        <dbReference type="SAM" id="MobiDB-lite"/>
    </source>
</evidence>
<dbReference type="InterPro" id="IPR011989">
    <property type="entry name" value="ARM-like"/>
</dbReference>
<dbReference type="InterPro" id="IPR000225">
    <property type="entry name" value="Armadillo"/>
</dbReference>
<feature type="domain" description="Vacuolar membrane-associated protein Iml1 N-terminal" evidence="6">
    <location>
        <begin position="1"/>
        <end position="71"/>
    </location>
</feature>
<comment type="similarity">
    <text evidence="1">Belongs to the importin alpha family.</text>
</comment>
<dbReference type="InterPro" id="IPR048255">
    <property type="entry name" value="IML1_N"/>
</dbReference>
<gene>
    <name evidence="7" type="ORF">MEDL_46623</name>
</gene>
<feature type="repeat" description="ARM" evidence="4">
    <location>
        <begin position="282"/>
        <end position="320"/>
    </location>
</feature>
<sequence length="955" mass="107658">MTLNLFEKYYFDRNFDRTGKVAVVITPGPGVFEVDRQLTNITKQRTIDCGVGSDLVCMGEQPLHAAPLFKFHSKSQKSDLEVGDDYNIPHWMNHSFYISKHQIEARLQGSFVPRIKPPPEIMSEYIPLRRNNGQYGGRVLNASHQNIAKIEECKMKYLVTVKQCFPPMKMKETWHVVMAEERLRDGPECRDYVIKEGAVKPLLAFINPSIPLPFLRNVAWVIVNLCRNKEPPPPLETIQEILPALNQLIHHTDINILVDTVWALSYLTDGGNEQIQMVIDSSVVPFLVPLLSHPDVKVQTAALRAVGNIVTGTDEQTQIVLSCDALSHFPSLLTHPKEKINKEAVWFLSNITAGNQTQVQAVIDAGLIPLIIHHLVRGKIPNLYCLNLMGDFQTKKEAAWAISYLTISGRKEQQATIALAKGGPVWIATTVIEGDDPVAKFTKGKVSQQQIKEQIIDNLTNIITELLEPFDGLKGIADRFIAKYVEFFNLVKKVKEAYAILKEGYELGQSIINSIFGPKCHIDFPRLYRLNAGPCSGKGFYPSTMGKSGQAEFDVQGVELEIDVGRTVVAPFPGIVYKGDNPDEVIIEANTAALKDIKIYVNNVNVNTTILHPSDEIYIEYRIAAGEPIGTAKQSPCYPFNSIHFAMKKGNGTVDPTKFLSPRFFEMPVWSQTCDDYKLVYKFETIAAGVIVGLGGQAPNNTSPDLDLSKILSPSLPSASEDPGQEADTIKSDTDGMYAKTKANANNLPDDSKDGKKGPFTTLMQKADSFMKKFSLRRLKMGTIIEFLTKLGMTDSRAKFVQTLKTLQVLILIIIMWRIKWWYVYATKPQRKESSSKPKRFCCDRLSPVCRLRHIPRTLCSALRWEEDLFQLWMDSIHCYSRLEEDRNKSDVNKRTSDDLDPPIVIVGTWKDALISDVEEIDDACRESILKYTENMSEDELGHIRQEYFISNYRR</sequence>
<evidence type="ECO:0000313" key="7">
    <source>
        <dbReference type="EMBL" id="CAG2234076.1"/>
    </source>
</evidence>
<dbReference type="Pfam" id="PF12257">
    <property type="entry name" value="IML1"/>
    <property type="match status" value="1"/>
</dbReference>
<reference evidence="7" key="1">
    <citation type="submission" date="2021-03" db="EMBL/GenBank/DDBJ databases">
        <authorList>
            <person name="Bekaert M."/>
        </authorList>
    </citation>
    <scope>NUCLEOTIDE SEQUENCE</scope>
</reference>
<keyword evidence="8" id="KW-1185">Reference proteome</keyword>
<dbReference type="InterPro" id="IPR016024">
    <property type="entry name" value="ARM-type_fold"/>
</dbReference>
<dbReference type="EMBL" id="CAJPWZ010002222">
    <property type="protein sequence ID" value="CAG2234076.1"/>
    <property type="molecule type" value="Genomic_DNA"/>
</dbReference>
<organism evidence="7 8">
    <name type="scientific">Mytilus edulis</name>
    <name type="common">Blue mussel</name>
    <dbReference type="NCBI Taxonomy" id="6550"/>
    <lineage>
        <taxon>Eukaryota</taxon>
        <taxon>Metazoa</taxon>
        <taxon>Spiralia</taxon>
        <taxon>Lophotrochozoa</taxon>
        <taxon>Mollusca</taxon>
        <taxon>Bivalvia</taxon>
        <taxon>Autobranchia</taxon>
        <taxon>Pteriomorphia</taxon>
        <taxon>Mytilida</taxon>
        <taxon>Mytiloidea</taxon>
        <taxon>Mytilidae</taxon>
        <taxon>Mytilinae</taxon>
        <taxon>Mytilus</taxon>
    </lineage>
</organism>
<dbReference type="Proteomes" id="UP000683360">
    <property type="component" value="Unassembled WGS sequence"/>
</dbReference>
<dbReference type="Pfam" id="PF00514">
    <property type="entry name" value="Arm"/>
    <property type="match status" value="3"/>
</dbReference>
<keyword evidence="3" id="KW-0653">Protein transport</keyword>
<evidence type="ECO:0000256" key="2">
    <source>
        <dbReference type="ARBA" id="ARBA00022448"/>
    </source>
</evidence>
<protein>
    <submittedName>
        <fullName evidence="7">KPNA3_4</fullName>
    </submittedName>
</protein>
<feature type="region of interest" description="Disordered" evidence="5">
    <location>
        <begin position="705"/>
        <end position="733"/>
    </location>
</feature>
<evidence type="ECO:0000256" key="1">
    <source>
        <dbReference type="ARBA" id="ARBA00010394"/>
    </source>
</evidence>
<dbReference type="PANTHER" id="PTHR23316">
    <property type="entry name" value="IMPORTIN ALPHA"/>
    <property type="match status" value="1"/>
</dbReference>
<dbReference type="SUPFAM" id="SSF48371">
    <property type="entry name" value="ARM repeat"/>
    <property type="match status" value="1"/>
</dbReference>
<name>A0A8S3TK20_MYTED</name>
<dbReference type="SMART" id="SM00185">
    <property type="entry name" value="ARM"/>
    <property type="match status" value="5"/>
</dbReference>
<evidence type="ECO:0000256" key="3">
    <source>
        <dbReference type="ARBA" id="ARBA00022927"/>
    </source>
</evidence>
<dbReference type="PROSITE" id="PS50176">
    <property type="entry name" value="ARM_REPEAT"/>
    <property type="match status" value="1"/>
</dbReference>
<proteinExistence type="inferred from homology"/>
<dbReference type="Gene3D" id="1.25.10.10">
    <property type="entry name" value="Leucine-rich Repeat Variant"/>
    <property type="match status" value="1"/>
</dbReference>
<dbReference type="OrthoDB" id="6107827at2759"/>
<accession>A0A8S3TK20</accession>
<dbReference type="AlphaFoldDB" id="A0A8S3TK20"/>
<dbReference type="GO" id="GO:0015031">
    <property type="term" value="P:protein transport"/>
    <property type="evidence" value="ECO:0007669"/>
    <property type="project" value="UniProtKB-KW"/>
</dbReference>
<dbReference type="Gene3D" id="2.70.70.10">
    <property type="entry name" value="Glucose Permease (Domain IIA)"/>
    <property type="match status" value="1"/>
</dbReference>
<keyword evidence="2" id="KW-0813">Transport</keyword>
<evidence type="ECO:0000313" key="8">
    <source>
        <dbReference type="Proteomes" id="UP000683360"/>
    </source>
</evidence>
<dbReference type="InterPro" id="IPR011055">
    <property type="entry name" value="Dup_hybrid_motif"/>
</dbReference>
<evidence type="ECO:0000256" key="4">
    <source>
        <dbReference type="PROSITE-ProRule" id="PRU00259"/>
    </source>
</evidence>
<comment type="caution">
    <text evidence="7">The sequence shown here is derived from an EMBL/GenBank/DDBJ whole genome shotgun (WGS) entry which is preliminary data.</text>
</comment>